<keyword evidence="2" id="KW-0378">Hydrolase</keyword>
<dbReference type="GO" id="GO:0004064">
    <property type="term" value="F:arylesterase activity"/>
    <property type="evidence" value="ECO:0007669"/>
    <property type="project" value="UniProtKB-EC"/>
</dbReference>
<feature type="domain" description="SGNH hydrolase-type esterase" evidence="1">
    <location>
        <begin position="19"/>
        <end position="178"/>
    </location>
</feature>
<gene>
    <name evidence="2" type="ORF">HRUBRA_01780</name>
</gene>
<reference evidence="2 3" key="1">
    <citation type="journal article" date="2014" name="Genome Announc.">
        <title>Genome Sequence of Gammaproteobacterial Pseudohaliea rubra Type Strain DSM 19751, Isolated from Coastal Seawater of the Mediterranean Sea.</title>
        <authorList>
            <person name="Spring S."/>
            <person name="Fiebig A."/>
            <person name="Riedel T."/>
            <person name="Goker M."/>
            <person name="Klenk H.P."/>
        </authorList>
    </citation>
    <scope>NUCLEOTIDE SEQUENCE [LARGE SCALE GENOMIC DNA]</scope>
    <source>
        <strain evidence="2 3">DSM 19751</strain>
    </source>
</reference>
<dbReference type="InterPro" id="IPR036514">
    <property type="entry name" value="SGNH_hydro_sf"/>
</dbReference>
<proteinExistence type="predicted"/>
<dbReference type="EC" id="3.1.1.2" evidence="2"/>
<dbReference type="PATRIC" id="fig|1265313.6.peg.1759"/>
<evidence type="ECO:0000313" key="2">
    <source>
        <dbReference type="EMBL" id="KGE03401.1"/>
    </source>
</evidence>
<dbReference type="InterPro" id="IPR013830">
    <property type="entry name" value="SGNH_hydro"/>
</dbReference>
<dbReference type="GO" id="GO:0004622">
    <property type="term" value="F:phosphatidylcholine lysophospholipase activity"/>
    <property type="evidence" value="ECO:0007669"/>
    <property type="project" value="TreeGrafter"/>
</dbReference>
<dbReference type="Pfam" id="PF13472">
    <property type="entry name" value="Lipase_GDSL_2"/>
    <property type="match status" value="1"/>
</dbReference>
<evidence type="ECO:0000313" key="3">
    <source>
        <dbReference type="Proteomes" id="UP000029640"/>
    </source>
</evidence>
<dbReference type="PANTHER" id="PTHR30383">
    <property type="entry name" value="THIOESTERASE 1/PROTEASE 1/LYSOPHOSPHOLIPASE L1"/>
    <property type="match status" value="1"/>
</dbReference>
<dbReference type="Proteomes" id="UP000029640">
    <property type="component" value="Unassembled WGS sequence"/>
</dbReference>
<name>A0A095XUM7_9GAMM</name>
<dbReference type="eggNOG" id="COG2755">
    <property type="taxonomic scope" value="Bacteria"/>
</dbReference>
<dbReference type="Gene3D" id="3.40.50.1110">
    <property type="entry name" value="SGNH hydrolase"/>
    <property type="match status" value="1"/>
</dbReference>
<sequence length="196" mass="20508">MFLLLAGAALAGDDRRLLVLGDSISAAYGLSLEEGWVALAELALAERGLSVEVINASISGETSAGGRRRLPALVEAHNPDAVVIELGGNDGLRGYPVAQLRQNLAAMVSVAQDHGAEVLLLPMEIPPNYGPRYTGTFRKTFELVANEAGATLGPFPLEAVATDPALMQADGIHPTAAAQPRIVDTLLPALEKVLRP</sequence>
<dbReference type="SUPFAM" id="SSF52266">
    <property type="entry name" value="SGNH hydrolase"/>
    <property type="match status" value="1"/>
</dbReference>
<dbReference type="HOGENOM" id="CLU_051180_3_0_6"/>
<organism evidence="2 3">
    <name type="scientific">Pseudohaliea rubra DSM 19751</name>
    <dbReference type="NCBI Taxonomy" id="1265313"/>
    <lineage>
        <taxon>Bacteria</taxon>
        <taxon>Pseudomonadati</taxon>
        <taxon>Pseudomonadota</taxon>
        <taxon>Gammaproteobacteria</taxon>
        <taxon>Cellvibrionales</taxon>
        <taxon>Halieaceae</taxon>
        <taxon>Pseudohaliea</taxon>
    </lineage>
</organism>
<accession>A0A095XUM7</accession>
<keyword evidence="3" id="KW-1185">Reference proteome</keyword>
<dbReference type="STRING" id="1265313.HRUBRA_01780"/>
<dbReference type="InterPro" id="IPR051532">
    <property type="entry name" value="Ester_Hydrolysis_Enzymes"/>
</dbReference>
<evidence type="ECO:0000259" key="1">
    <source>
        <dbReference type="Pfam" id="PF13472"/>
    </source>
</evidence>
<comment type="caution">
    <text evidence="2">The sequence shown here is derived from an EMBL/GenBank/DDBJ whole genome shotgun (WGS) entry which is preliminary data.</text>
</comment>
<protein>
    <submittedName>
        <fullName evidence="2">Arylesterase</fullName>
        <ecNumber evidence="2">3.1.1.2</ecNumber>
    </submittedName>
</protein>
<dbReference type="PANTHER" id="PTHR30383:SF24">
    <property type="entry name" value="THIOESTERASE 1_PROTEASE 1_LYSOPHOSPHOLIPASE L1"/>
    <property type="match status" value="1"/>
</dbReference>
<dbReference type="CDD" id="cd01822">
    <property type="entry name" value="Lysophospholipase_L1_like"/>
    <property type="match status" value="1"/>
</dbReference>
<dbReference type="AlphaFoldDB" id="A0A095XUM7"/>
<dbReference type="EMBL" id="AUVB01000054">
    <property type="protein sequence ID" value="KGE03401.1"/>
    <property type="molecule type" value="Genomic_DNA"/>
</dbReference>